<evidence type="ECO:0000313" key="2">
    <source>
        <dbReference type="EMBL" id="GGI28255.1"/>
    </source>
</evidence>
<sequence>MKKSIIFEVGIVRILVVILQLFFLKAYSNNTTLYELGVYYFLFTLSYSLNAFVLVPLDYFQQSKIYTLKENGNSLRSFIGVNIWVLKLIFLILCIGVVILLLLNIEYITTLIVIVLLATSTYLVNLTRGLINNLENRRVAIYSLLFESILKVGFYYLYMYFFKSSSKVILCSILSSSLISFALLYYLISRLEDFKNRKVQSFSRSEILKFSYPISLSAVVNWIQLQGYRMILVPFGLVEVVGIYGTVSNVGTNGMNAFSTIYSQLFIPNLYKTQGKYLKTYILYALLSIFGVLVVSYFLSDLIVSILTSQKFVKYSAIILFGVVSEAGNFLIGGLTVYLTIKNLTYATMKSTLTGLFVFLISFAALYATGNVNVFTIGIPIILTQLVITGYLAYIIYTENKKLIL</sequence>
<comment type="caution">
    <text evidence="2">The sequence shown here is derived from an EMBL/GenBank/DDBJ whole genome shotgun (WGS) entry which is preliminary data.</text>
</comment>
<protein>
    <recommendedName>
        <fullName evidence="4">Polysaccharide biosynthesis protein</fullName>
    </recommendedName>
</protein>
<reference evidence="3" key="1">
    <citation type="journal article" date="2019" name="Int. J. Syst. Evol. Microbiol.">
        <title>The Global Catalogue of Microorganisms (GCM) 10K type strain sequencing project: providing services to taxonomists for standard genome sequencing and annotation.</title>
        <authorList>
            <consortium name="The Broad Institute Genomics Platform"/>
            <consortium name="The Broad Institute Genome Sequencing Center for Infectious Disease"/>
            <person name="Wu L."/>
            <person name="Ma J."/>
        </authorList>
    </citation>
    <scope>NUCLEOTIDE SEQUENCE [LARGE SCALE GENOMIC DNA]</scope>
    <source>
        <strain evidence="3">CCM 8939</strain>
    </source>
</reference>
<feature type="transmembrane region" description="Helical" evidence="1">
    <location>
        <begin position="36"/>
        <end position="57"/>
    </location>
</feature>
<name>A0ABQ2BN63_9SPHI</name>
<feature type="transmembrane region" description="Helical" evidence="1">
    <location>
        <begin position="167"/>
        <end position="188"/>
    </location>
</feature>
<feature type="transmembrane region" description="Helical" evidence="1">
    <location>
        <begin position="351"/>
        <end position="368"/>
    </location>
</feature>
<proteinExistence type="predicted"/>
<feature type="transmembrane region" description="Helical" evidence="1">
    <location>
        <begin position="78"/>
        <end position="101"/>
    </location>
</feature>
<organism evidence="2 3">
    <name type="scientific">Pedobacter mendelii</name>
    <dbReference type="NCBI Taxonomy" id="1908240"/>
    <lineage>
        <taxon>Bacteria</taxon>
        <taxon>Pseudomonadati</taxon>
        <taxon>Bacteroidota</taxon>
        <taxon>Sphingobacteriia</taxon>
        <taxon>Sphingobacteriales</taxon>
        <taxon>Sphingobacteriaceae</taxon>
        <taxon>Pedobacter</taxon>
    </lineage>
</organism>
<dbReference type="EMBL" id="BMDJ01000010">
    <property type="protein sequence ID" value="GGI28255.1"/>
    <property type="molecule type" value="Genomic_DNA"/>
</dbReference>
<dbReference type="Proteomes" id="UP000645390">
    <property type="component" value="Unassembled WGS sequence"/>
</dbReference>
<feature type="transmembrane region" description="Helical" evidence="1">
    <location>
        <begin position="5"/>
        <end position="24"/>
    </location>
</feature>
<feature type="transmembrane region" description="Helical" evidence="1">
    <location>
        <begin position="312"/>
        <end position="339"/>
    </location>
</feature>
<keyword evidence="1" id="KW-1133">Transmembrane helix</keyword>
<feature type="transmembrane region" description="Helical" evidence="1">
    <location>
        <begin position="107"/>
        <end position="127"/>
    </location>
</feature>
<feature type="transmembrane region" description="Helical" evidence="1">
    <location>
        <begin position="374"/>
        <end position="397"/>
    </location>
</feature>
<keyword evidence="3" id="KW-1185">Reference proteome</keyword>
<accession>A0ABQ2BN63</accession>
<dbReference type="RefSeq" id="WP_188416300.1">
    <property type="nucleotide sequence ID" value="NZ_BMDJ01000010.1"/>
</dbReference>
<keyword evidence="1" id="KW-0812">Transmembrane</keyword>
<gene>
    <name evidence="2" type="ORF">GCM10008119_31730</name>
</gene>
<feature type="transmembrane region" description="Helical" evidence="1">
    <location>
        <begin position="139"/>
        <end position="161"/>
    </location>
</feature>
<evidence type="ECO:0008006" key="4">
    <source>
        <dbReference type="Google" id="ProtNLM"/>
    </source>
</evidence>
<evidence type="ECO:0000313" key="3">
    <source>
        <dbReference type="Proteomes" id="UP000645390"/>
    </source>
</evidence>
<feature type="transmembrane region" description="Helical" evidence="1">
    <location>
        <begin position="281"/>
        <end position="300"/>
    </location>
</feature>
<evidence type="ECO:0000256" key="1">
    <source>
        <dbReference type="SAM" id="Phobius"/>
    </source>
</evidence>
<keyword evidence="1" id="KW-0472">Membrane</keyword>